<dbReference type="EMBL" id="LT598455">
    <property type="protein sequence ID" value="SCU88694.1"/>
    <property type="molecule type" value="Genomic_DNA"/>
</dbReference>
<name>A0A1G4JEZ9_9SACH</name>
<evidence type="ECO:0000313" key="2">
    <source>
        <dbReference type="EMBL" id="SCU88694.1"/>
    </source>
</evidence>
<dbReference type="OrthoDB" id="4036571at2759"/>
<proteinExistence type="predicted"/>
<keyword evidence="3" id="KW-1185">Reference proteome</keyword>
<accession>A0A1G4JEZ9</accession>
<feature type="compositionally biased region" description="Basic and acidic residues" evidence="1">
    <location>
        <begin position="48"/>
        <end position="62"/>
    </location>
</feature>
<evidence type="ECO:0000256" key="1">
    <source>
        <dbReference type="SAM" id="MobiDB-lite"/>
    </source>
</evidence>
<feature type="compositionally biased region" description="Polar residues" evidence="1">
    <location>
        <begin position="97"/>
        <end position="127"/>
    </location>
</feature>
<protein>
    <submittedName>
        <fullName evidence="2">LADA_0E11584g1_1</fullName>
    </submittedName>
</protein>
<feature type="compositionally biased region" description="Low complexity" evidence="1">
    <location>
        <begin position="14"/>
        <end position="29"/>
    </location>
</feature>
<gene>
    <name evidence="2" type="ORF">LADA_0E11584G</name>
</gene>
<reference evidence="3" key="1">
    <citation type="submission" date="2016-03" db="EMBL/GenBank/DDBJ databases">
        <authorList>
            <person name="Devillers H."/>
        </authorList>
    </citation>
    <scope>NUCLEOTIDE SEQUENCE [LARGE SCALE GENOMIC DNA]</scope>
</reference>
<feature type="compositionally biased region" description="Polar residues" evidence="1">
    <location>
        <begin position="33"/>
        <end position="43"/>
    </location>
</feature>
<feature type="region of interest" description="Disordered" evidence="1">
    <location>
        <begin position="1"/>
        <end position="127"/>
    </location>
</feature>
<evidence type="ECO:0000313" key="3">
    <source>
        <dbReference type="Proteomes" id="UP000190274"/>
    </source>
</evidence>
<sequence length="146" mass="15681">MSTATGKPKLTGWAAAAAKAAPATPAREAVSPINPNRLANSSSKNKKVSLERPHGAAKDKDAPVIASAPAPAAQKKPKKPFAKPFNSQEVAEFLKKNYTQQATQPNTTVYSRPKSQGSPDWGTTTNNKWKSKKYACLNEVARHLRS</sequence>
<organism evidence="2 3">
    <name type="scientific">Lachancea dasiensis</name>
    <dbReference type="NCBI Taxonomy" id="1072105"/>
    <lineage>
        <taxon>Eukaryota</taxon>
        <taxon>Fungi</taxon>
        <taxon>Dikarya</taxon>
        <taxon>Ascomycota</taxon>
        <taxon>Saccharomycotina</taxon>
        <taxon>Saccharomycetes</taxon>
        <taxon>Saccharomycetales</taxon>
        <taxon>Saccharomycetaceae</taxon>
        <taxon>Lachancea</taxon>
    </lineage>
</organism>
<dbReference type="Proteomes" id="UP000190274">
    <property type="component" value="Chromosome E"/>
</dbReference>
<dbReference type="AlphaFoldDB" id="A0A1G4JEZ9"/>